<gene>
    <name evidence="3" type="ORF">C8Q71DRAFT_793555</name>
</gene>
<feature type="domain" description="DUF6589" evidence="2">
    <location>
        <begin position="7"/>
        <end position="375"/>
    </location>
</feature>
<dbReference type="EMBL" id="JADCUA010000001">
    <property type="protein sequence ID" value="KAH9843890.1"/>
    <property type="molecule type" value="Genomic_DNA"/>
</dbReference>
<evidence type="ECO:0000313" key="4">
    <source>
        <dbReference type="Proteomes" id="UP000814176"/>
    </source>
</evidence>
<dbReference type="InterPro" id="IPR046496">
    <property type="entry name" value="DUF6589"/>
</dbReference>
<accession>A0ABQ8KZB6</accession>
<evidence type="ECO:0000256" key="1">
    <source>
        <dbReference type="SAM" id="MobiDB-lite"/>
    </source>
</evidence>
<name>A0ABQ8KZB6_9APHY</name>
<dbReference type="Pfam" id="PF20231">
    <property type="entry name" value="DUF6589"/>
    <property type="match status" value="1"/>
</dbReference>
<reference evidence="3 4" key="1">
    <citation type="journal article" date="2021" name="Environ. Microbiol.">
        <title>Gene family expansions and transcriptome signatures uncover fungal adaptations to wood decay.</title>
        <authorList>
            <person name="Hage H."/>
            <person name="Miyauchi S."/>
            <person name="Viragh M."/>
            <person name="Drula E."/>
            <person name="Min B."/>
            <person name="Chaduli D."/>
            <person name="Navarro D."/>
            <person name="Favel A."/>
            <person name="Norest M."/>
            <person name="Lesage-Meessen L."/>
            <person name="Balint B."/>
            <person name="Merenyi Z."/>
            <person name="de Eugenio L."/>
            <person name="Morin E."/>
            <person name="Martinez A.T."/>
            <person name="Baldrian P."/>
            <person name="Stursova M."/>
            <person name="Martinez M.J."/>
            <person name="Novotny C."/>
            <person name="Magnuson J.K."/>
            <person name="Spatafora J.W."/>
            <person name="Maurice S."/>
            <person name="Pangilinan J."/>
            <person name="Andreopoulos W."/>
            <person name="LaButti K."/>
            <person name="Hundley H."/>
            <person name="Na H."/>
            <person name="Kuo A."/>
            <person name="Barry K."/>
            <person name="Lipzen A."/>
            <person name="Henrissat B."/>
            <person name="Riley R."/>
            <person name="Ahrendt S."/>
            <person name="Nagy L.G."/>
            <person name="Grigoriev I.V."/>
            <person name="Martin F."/>
            <person name="Rosso M.N."/>
        </authorList>
    </citation>
    <scope>NUCLEOTIDE SEQUENCE [LARGE SCALE GENOMIC DNA]</scope>
    <source>
        <strain evidence="3 4">CIRM-BRFM 1785</strain>
    </source>
</reference>
<dbReference type="GeneID" id="72006209"/>
<organism evidence="3 4">
    <name type="scientific">Rhodofomes roseus</name>
    <dbReference type="NCBI Taxonomy" id="34475"/>
    <lineage>
        <taxon>Eukaryota</taxon>
        <taxon>Fungi</taxon>
        <taxon>Dikarya</taxon>
        <taxon>Basidiomycota</taxon>
        <taxon>Agaricomycotina</taxon>
        <taxon>Agaricomycetes</taxon>
        <taxon>Polyporales</taxon>
        <taxon>Rhodofomes</taxon>
    </lineage>
</organism>
<sequence length="538" mass="60076">MAPGAYDQRIPLHRTEIFPLPTMKIDESTIIGNAEVTETIFSEVGLEMGSDDFQETVKLIAGDQLSIARLRALARNRAGHDSFSNSYLWAVVIPGIFHYKMAATHGFMELFYGSNPSPRNPGSLAFHNNVLDRTPITITSMPPFRESRNLIFISLYARVLHCLELVSRCEDLADYAANVTFEVLKFHAGEIVAQFTDGKRVDRMRTARAAELHADIPNLSSRQLTEGDMVFENAILLFRDALILRLLTDTVKCGDSGRLVLVFKILALYYRGCGRTKYAQEVLFVLHNITHVWPEPLRNVVLQNWLVNPTGKPNAWVEVDLMQEHFNFWIKTIYKAHGPAASWEWLAMISPCIDILRRLATEINTTLGAKQGTKHTTPNLERDIGYLMASLRRYEVYQYNPGREIDDGSDSNPVVADSLTIGLQRLSEPLGEFNTSLAKLKQRCKAIPLIGGAYAHVHGASDDSEEGVSATHVRPPVDTALAGVDHRGDPEGGLREDESEEESGDEDDDLEPQALMSLETAEDVALDMDAADFVYEDE</sequence>
<comment type="caution">
    <text evidence="3">The sequence shown here is derived from an EMBL/GenBank/DDBJ whole genome shotgun (WGS) entry which is preliminary data.</text>
</comment>
<dbReference type="Proteomes" id="UP000814176">
    <property type="component" value="Unassembled WGS sequence"/>
</dbReference>
<evidence type="ECO:0000259" key="2">
    <source>
        <dbReference type="Pfam" id="PF20231"/>
    </source>
</evidence>
<proteinExistence type="predicted"/>
<dbReference type="RefSeq" id="XP_047784700.1">
    <property type="nucleotide sequence ID" value="XM_047925477.1"/>
</dbReference>
<evidence type="ECO:0000313" key="3">
    <source>
        <dbReference type="EMBL" id="KAH9843890.1"/>
    </source>
</evidence>
<feature type="compositionally biased region" description="Acidic residues" evidence="1">
    <location>
        <begin position="497"/>
        <end position="511"/>
    </location>
</feature>
<protein>
    <recommendedName>
        <fullName evidence="2">DUF6589 domain-containing protein</fullName>
    </recommendedName>
</protein>
<feature type="compositionally biased region" description="Basic and acidic residues" evidence="1">
    <location>
        <begin position="484"/>
        <end position="496"/>
    </location>
</feature>
<feature type="region of interest" description="Disordered" evidence="1">
    <location>
        <begin position="462"/>
        <end position="515"/>
    </location>
</feature>
<keyword evidence="4" id="KW-1185">Reference proteome</keyword>